<feature type="domain" description="Nudix hydrolase" evidence="3">
    <location>
        <begin position="4"/>
        <end position="134"/>
    </location>
</feature>
<dbReference type="SUPFAM" id="SSF55811">
    <property type="entry name" value="Nudix"/>
    <property type="match status" value="1"/>
</dbReference>
<protein>
    <submittedName>
        <fullName evidence="4">Pyrimidine (Deoxy)nucleoside triphosphate pyrophosphohydrolase</fullName>
    </submittedName>
</protein>
<evidence type="ECO:0000256" key="1">
    <source>
        <dbReference type="ARBA" id="ARBA00001946"/>
    </source>
</evidence>
<dbReference type="InterPro" id="IPR000086">
    <property type="entry name" value="NUDIX_hydrolase_dom"/>
</dbReference>
<dbReference type="EMBL" id="LT960614">
    <property type="protein sequence ID" value="SON55009.1"/>
    <property type="molecule type" value="Genomic_DNA"/>
</dbReference>
<proteinExistence type="predicted"/>
<dbReference type="InterPro" id="IPR020084">
    <property type="entry name" value="NUDIX_hydrolase_CS"/>
</dbReference>
<dbReference type="AlphaFoldDB" id="A0A2C9D498"/>
<evidence type="ECO:0000256" key="2">
    <source>
        <dbReference type="ARBA" id="ARBA00022801"/>
    </source>
</evidence>
<sequence>MSAGAIHIAASVLRDGEGRMLLVRKKGTTAFMQPGGKIEPGERPIDALRRELTEELGLSLGEESFAYLGAFRAPAANEEGREVAAEVFVAEWSGEVEAQAEIAELRWHVPGAADSIALAPLTEHEIIPALARRDLAGSAS</sequence>
<keyword evidence="5" id="KW-1185">Reference proteome</keyword>
<evidence type="ECO:0000259" key="3">
    <source>
        <dbReference type="PROSITE" id="PS51462"/>
    </source>
</evidence>
<dbReference type="Gene3D" id="3.90.79.10">
    <property type="entry name" value="Nucleoside Triphosphate Pyrophosphohydrolase"/>
    <property type="match status" value="1"/>
</dbReference>
<dbReference type="PROSITE" id="PS00893">
    <property type="entry name" value="NUDIX_BOX"/>
    <property type="match status" value="1"/>
</dbReference>
<accession>A0A2C9D498</accession>
<dbReference type="InterPro" id="IPR015797">
    <property type="entry name" value="NUDIX_hydrolase-like_dom_sf"/>
</dbReference>
<dbReference type="OrthoDB" id="9801098at2"/>
<dbReference type="RefSeq" id="WP_099555583.1">
    <property type="nucleotide sequence ID" value="NZ_LT960614.1"/>
</dbReference>
<reference evidence="5" key="1">
    <citation type="submission" date="2017-09" db="EMBL/GenBank/DDBJ databases">
        <title>Genome sequence of Nannocystis excedens DSM 71.</title>
        <authorList>
            <person name="Blom J."/>
        </authorList>
    </citation>
    <scope>NUCLEOTIDE SEQUENCE [LARGE SCALE GENOMIC DNA]</scope>
    <source>
        <strain evidence="5">type strain: E19</strain>
    </source>
</reference>
<dbReference type="Proteomes" id="UP000223606">
    <property type="component" value="Chromosome 1"/>
</dbReference>
<keyword evidence="2 4" id="KW-0378">Hydrolase</keyword>
<dbReference type="CDD" id="cd04690">
    <property type="entry name" value="NUDIX_Hydrolase"/>
    <property type="match status" value="1"/>
</dbReference>
<evidence type="ECO:0000313" key="5">
    <source>
        <dbReference type="Proteomes" id="UP000223606"/>
    </source>
</evidence>
<dbReference type="Pfam" id="PF00293">
    <property type="entry name" value="NUDIX"/>
    <property type="match status" value="1"/>
</dbReference>
<evidence type="ECO:0000313" key="4">
    <source>
        <dbReference type="EMBL" id="SON55009.1"/>
    </source>
</evidence>
<gene>
    <name evidence="4" type="ORF">HDIA_1468</name>
</gene>
<dbReference type="PANTHER" id="PTHR43046">
    <property type="entry name" value="GDP-MANNOSE MANNOSYL HYDROLASE"/>
    <property type="match status" value="1"/>
</dbReference>
<name>A0A2C9D498_9HYPH</name>
<dbReference type="PROSITE" id="PS51462">
    <property type="entry name" value="NUDIX"/>
    <property type="match status" value="1"/>
</dbReference>
<organism evidence="4 5">
    <name type="scientific">Hartmannibacter diazotrophicus</name>
    <dbReference type="NCBI Taxonomy" id="1482074"/>
    <lineage>
        <taxon>Bacteria</taxon>
        <taxon>Pseudomonadati</taxon>
        <taxon>Pseudomonadota</taxon>
        <taxon>Alphaproteobacteria</taxon>
        <taxon>Hyphomicrobiales</taxon>
        <taxon>Pleomorphomonadaceae</taxon>
        <taxon>Hartmannibacter</taxon>
    </lineage>
</organism>
<dbReference type="GO" id="GO:0016787">
    <property type="term" value="F:hydrolase activity"/>
    <property type="evidence" value="ECO:0007669"/>
    <property type="project" value="UniProtKB-KW"/>
</dbReference>
<dbReference type="PANTHER" id="PTHR43046:SF2">
    <property type="entry name" value="8-OXO-DGTP DIPHOSPHATASE-RELATED"/>
    <property type="match status" value="1"/>
</dbReference>
<dbReference type="KEGG" id="hdi:HDIA_1468"/>
<comment type="cofactor">
    <cofactor evidence="1">
        <name>Mg(2+)</name>
        <dbReference type="ChEBI" id="CHEBI:18420"/>
    </cofactor>
</comment>